<feature type="domain" description="HipA N-terminal subdomain 1" evidence="5">
    <location>
        <begin position="15"/>
        <end position="113"/>
    </location>
</feature>
<comment type="similarity">
    <text evidence="1">Belongs to the HipA Ser/Thr kinase family.</text>
</comment>
<proteinExistence type="inferred from homology"/>
<dbReference type="InterPro" id="IPR017508">
    <property type="entry name" value="HipA_N1"/>
</dbReference>
<evidence type="ECO:0000256" key="1">
    <source>
        <dbReference type="ARBA" id="ARBA00010164"/>
    </source>
</evidence>
<keyword evidence="3" id="KW-0418">Kinase</keyword>
<dbReference type="InterPro" id="IPR052028">
    <property type="entry name" value="HipA_Ser/Thr_kinase"/>
</dbReference>
<accession>A0AAU7DTR4</accession>
<dbReference type="InterPro" id="IPR012893">
    <property type="entry name" value="HipA-like_C"/>
</dbReference>
<evidence type="ECO:0000256" key="3">
    <source>
        <dbReference type="ARBA" id="ARBA00022777"/>
    </source>
</evidence>
<dbReference type="Pfam" id="PF07804">
    <property type="entry name" value="HipA_C"/>
    <property type="match status" value="1"/>
</dbReference>
<dbReference type="NCBIfam" id="TIGR03071">
    <property type="entry name" value="couple_hipA"/>
    <property type="match status" value="1"/>
</dbReference>
<dbReference type="PANTHER" id="PTHR37419:SF1">
    <property type="entry name" value="SERINE_THREONINE-PROTEIN KINASE TOXIN HIPA"/>
    <property type="match status" value="1"/>
</dbReference>
<evidence type="ECO:0000256" key="2">
    <source>
        <dbReference type="ARBA" id="ARBA00022679"/>
    </source>
</evidence>
<evidence type="ECO:0000259" key="5">
    <source>
        <dbReference type="Pfam" id="PF13657"/>
    </source>
</evidence>
<organism evidence="6">
    <name type="scientific">Jonesiaceae bacterium BS-20</name>
    <dbReference type="NCBI Taxonomy" id="3120821"/>
    <lineage>
        <taxon>Bacteria</taxon>
        <taxon>Bacillati</taxon>
        <taxon>Actinomycetota</taxon>
        <taxon>Actinomycetes</taxon>
        <taxon>Micrococcales</taxon>
        <taxon>Jonesiaceae</taxon>
    </lineage>
</organism>
<dbReference type="GO" id="GO:0005829">
    <property type="term" value="C:cytosol"/>
    <property type="evidence" value="ECO:0007669"/>
    <property type="project" value="TreeGrafter"/>
</dbReference>
<gene>
    <name evidence="6" type="ORF">V5R04_13195</name>
</gene>
<dbReference type="GO" id="GO:0004674">
    <property type="term" value="F:protein serine/threonine kinase activity"/>
    <property type="evidence" value="ECO:0007669"/>
    <property type="project" value="TreeGrafter"/>
</dbReference>
<feature type="domain" description="HipA-like C-terminal" evidence="4">
    <location>
        <begin position="149"/>
        <end position="375"/>
    </location>
</feature>
<dbReference type="PANTHER" id="PTHR37419">
    <property type="entry name" value="SERINE/THREONINE-PROTEIN KINASE TOXIN HIPA"/>
    <property type="match status" value="1"/>
</dbReference>
<keyword evidence="2" id="KW-0808">Transferase</keyword>
<name>A0AAU7DTR4_9MICO</name>
<dbReference type="Pfam" id="PF13657">
    <property type="entry name" value="Couple_hipA"/>
    <property type="match status" value="1"/>
</dbReference>
<evidence type="ECO:0000259" key="4">
    <source>
        <dbReference type="Pfam" id="PF07804"/>
    </source>
</evidence>
<evidence type="ECO:0000313" key="6">
    <source>
        <dbReference type="EMBL" id="XBH21158.1"/>
    </source>
</evidence>
<reference evidence="6" key="1">
    <citation type="submission" date="2024-02" db="EMBL/GenBank/DDBJ databases">
        <title>Tomenella chthoni gen. nov. sp. nov., a member of the family Jonesiaceae isolated from bat guano.</title>
        <authorList>
            <person name="Miller S.L."/>
            <person name="King J."/>
            <person name="Sankaranarayanan K."/>
            <person name="Lawson P.A."/>
        </authorList>
    </citation>
    <scope>NUCLEOTIDE SEQUENCE</scope>
    <source>
        <strain evidence="6">BS-20</strain>
    </source>
</reference>
<sequence length="406" mass="43381">MTGDLQRLKLDQRAEVYKSGHLAGHLVRTEQGGTIFVYDAAYVEAGKPPVAFSLPLSDAEVSASNGAVPPFFAGLLPEGHRLTMLRDATKTSLDDELTLLMAVGADVPGDVQIIPEGASLVPPRALAEVSVPQELDFEALAHTLDLQGVPGVQSKVSATMLTTPVAISGRSYLLKLDPATNPHLVVNEAAHLVGARGLRIPVAQAQVVVDRVGRNGLLVTRFDRVTNTDNVSSGQVHGSQLRLPLEDGTQVLGLPPAAKYAVESEAVALALAGHCVAPKVALRNLYLQFVYAWLTGNGDLHAKNLSILGNQRSEFSVAPVYDVPCTVLYGDETMALSIAGKVRRIRARHWAEFADSLGIPQRAAAAVNQIALRAAARVELEKLPFRGSPLRGTQRELSIRREEFGG</sequence>
<dbReference type="EMBL" id="CP146203">
    <property type="protein sequence ID" value="XBH21158.1"/>
    <property type="molecule type" value="Genomic_DNA"/>
</dbReference>
<dbReference type="AlphaFoldDB" id="A0AAU7DTR4"/>
<protein>
    <submittedName>
        <fullName evidence="6">HipA domain-containing protein</fullName>
    </submittedName>
</protein>